<proteinExistence type="predicted"/>
<organism evidence="12 13">
    <name type="scientific">Bacillus cereus</name>
    <dbReference type="NCBI Taxonomy" id="1396"/>
    <lineage>
        <taxon>Bacteria</taxon>
        <taxon>Bacillati</taxon>
        <taxon>Bacillota</taxon>
        <taxon>Bacilli</taxon>
        <taxon>Bacillales</taxon>
        <taxon>Bacillaceae</taxon>
        <taxon>Bacillus</taxon>
        <taxon>Bacillus cereus group</taxon>
    </lineage>
</organism>
<dbReference type="PANTHER" id="PTHR10515:SF0">
    <property type="entry name" value="THYMIDINE PHOSPHORYLASE"/>
    <property type="match status" value="1"/>
</dbReference>
<comment type="caution">
    <text evidence="12">The sequence shown here is derived from an EMBL/GenBank/DDBJ whole genome shotgun (WGS) entry which is preliminary data.</text>
</comment>
<dbReference type="Proteomes" id="UP000308444">
    <property type="component" value="Unassembled WGS sequence"/>
</dbReference>
<comment type="function">
    <text evidence="3">Catalyzes phosphorolysis of the pyrimidine nucleosides uridine, thymidine and 2'-deoxyuridine with the formation of the corresponding pyrimidine base and ribose-1-phosphate.</text>
</comment>
<dbReference type="Pfam" id="PF02885">
    <property type="entry name" value="Glycos_trans_3N"/>
    <property type="match status" value="1"/>
</dbReference>
<evidence type="ECO:0000256" key="4">
    <source>
        <dbReference type="ARBA" id="ARBA00011889"/>
    </source>
</evidence>
<name>A0A9X9F9Y9_BACCE</name>
<dbReference type="FunFam" id="1.20.970.10:FF:000002">
    <property type="entry name" value="Pyrimidine-nucleoside phosphorylase"/>
    <property type="match status" value="1"/>
</dbReference>
<dbReference type="Gene3D" id="1.20.970.10">
    <property type="entry name" value="Transferase, Pyrimidine Nucleoside Phosphorylase, Chain C"/>
    <property type="match status" value="1"/>
</dbReference>
<evidence type="ECO:0000256" key="6">
    <source>
        <dbReference type="ARBA" id="ARBA00022676"/>
    </source>
</evidence>
<dbReference type="PROSITE" id="PS00647">
    <property type="entry name" value="THYMID_PHOSPHORYLASE"/>
    <property type="match status" value="1"/>
</dbReference>
<feature type="domain" description="Glycosyl transferase family 3" evidence="10">
    <location>
        <begin position="77"/>
        <end position="146"/>
    </location>
</feature>
<dbReference type="InterPro" id="IPR000312">
    <property type="entry name" value="Glycosyl_Trfase_fam3"/>
</dbReference>
<gene>
    <name evidence="12" type="primary">deoA</name>
    <name evidence="12" type="ORF">FC695_00450</name>
</gene>
<evidence type="ECO:0000313" key="12">
    <source>
        <dbReference type="EMBL" id="TKJ08649.1"/>
    </source>
</evidence>
<evidence type="ECO:0000256" key="9">
    <source>
        <dbReference type="ARBA" id="ARBA00048525"/>
    </source>
</evidence>
<dbReference type="SUPFAM" id="SSF47648">
    <property type="entry name" value="Nucleoside phosphorylase/phosphoribosyltransferase N-terminal domain"/>
    <property type="match status" value="1"/>
</dbReference>
<dbReference type="SUPFAM" id="SSF52418">
    <property type="entry name" value="Nucleoside phosphorylase/phosphoribosyltransferase catalytic domain"/>
    <property type="match status" value="1"/>
</dbReference>
<dbReference type="GO" id="GO:0006206">
    <property type="term" value="P:pyrimidine nucleobase metabolic process"/>
    <property type="evidence" value="ECO:0007669"/>
    <property type="project" value="InterPro"/>
</dbReference>
<comment type="catalytic activity">
    <reaction evidence="1">
        <text>2'-deoxyuridine + phosphate = 2-deoxy-alpha-D-ribose 1-phosphate + uracil</text>
        <dbReference type="Rhea" id="RHEA:22824"/>
        <dbReference type="ChEBI" id="CHEBI:16450"/>
        <dbReference type="ChEBI" id="CHEBI:17568"/>
        <dbReference type="ChEBI" id="CHEBI:43474"/>
        <dbReference type="ChEBI" id="CHEBI:57259"/>
        <dbReference type="EC" id="2.4.2.2"/>
    </reaction>
</comment>
<sequence>MRMVDLIAKKRDGHALTTEEINFIVEGYTNGDIPDYQVSSLAMAIFFQDMNDQERADLTMAMVNSGDTIDLSAIEGVKVDKHSTGGVGDTTTLVLGPLVAALDVPVAKMSGRGLGHTGGTIDKLEAVPGFHVEIENDEFMRLVNENK</sequence>
<comment type="cofactor">
    <cofactor evidence="2">
        <name>K(+)</name>
        <dbReference type="ChEBI" id="CHEBI:29103"/>
    </cofactor>
</comment>
<evidence type="ECO:0000256" key="5">
    <source>
        <dbReference type="ARBA" id="ARBA00014680"/>
    </source>
</evidence>
<keyword evidence="7" id="KW-0808">Transferase</keyword>
<evidence type="ECO:0000256" key="2">
    <source>
        <dbReference type="ARBA" id="ARBA00001958"/>
    </source>
</evidence>
<evidence type="ECO:0000259" key="11">
    <source>
        <dbReference type="Pfam" id="PF02885"/>
    </source>
</evidence>
<dbReference type="EC" id="2.4.2.2" evidence="4"/>
<dbReference type="InterPro" id="IPR017459">
    <property type="entry name" value="Glycosyl_Trfase_fam3_N_dom"/>
</dbReference>
<dbReference type="GO" id="GO:0004645">
    <property type="term" value="F:1,4-alpha-oligoglucan phosphorylase activity"/>
    <property type="evidence" value="ECO:0007669"/>
    <property type="project" value="InterPro"/>
</dbReference>
<evidence type="ECO:0000256" key="3">
    <source>
        <dbReference type="ARBA" id="ARBA00003877"/>
    </source>
</evidence>
<dbReference type="Pfam" id="PF00591">
    <property type="entry name" value="Glycos_transf_3"/>
    <property type="match status" value="1"/>
</dbReference>
<evidence type="ECO:0000259" key="10">
    <source>
        <dbReference type="Pfam" id="PF00591"/>
    </source>
</evidence>
<dbReference type="Gene3D" id="3.40.1030.10">
    <property type="entry name" value="Nucleoside phosphorylase/phosphoribosyltransferase catalytic domain"/>
    <property type="match status" value="1"/>
</dbReference>
<keyword evidence="6" id="KW-0328">Glycosyltransferase</keyword>
<evidence type="ECO:0000256" key="8">
    <source>
        <dbReference type="ARBA" id="ARBA00048453"/>
    </source>
</evidence>
<evidence type="ECO:0000313" key="13">
    <source>
        <dbReference type="Proteomes" id="UP000308444"/>
    </source>
</evidence>
<feature type="domain" description="Glycosyl transferase family 3 N-terminal" evidence="11">
    <location>
        <begin position="5"/>
        <end position="66"/>
    </location>
</feature>
<evidence type="ECO:0000256" key="1">
    <source>
        <dbReference type="ARBA" id="ARBA00001066"/>
    </source>
</evidence>
<dbReference type="InterPro" id="IPR035902">
    <property type="entry name" value="Nuc_phospho_transferase"/>
</dbReference>
<dbReference type="EMBL" id="SZOH01000021">
    <property type="protein sequence ID" value="TKJ08649.1"/>
    <property type="molecule type" value="Genomic_DNA"/>
</dbReference>
<reference evidence="12 13" key="1">
    <citation type="journal article" date="2019" name="Environ. Microbiol.">
        <title>An active ?-lactamase is a part of an orchestrated cell wall stress resistance network of Bacillus subtilis and related rhizosphere species.</title>
        <authorList>
            <person name="Bucher T."/>
            <person name="Keren-Paz A."/>
            <person name="Hausser J."/>
            <person name="Olender T."/>
            <person name="Cytryn E."/>
            <person name="Kolodkin-Gal I."/>
        </authorList>
    </citation>
    <scope>NUCLEOTIDE SEQUENCE [LARGE SCALE GENOMIC DNA]</scope>
    <source>
        <strain evidence="12 13">I32</strain>
    </source>
</reference>
<dbReference type="GO" id="GO:0009032">
    <property type="term" value="F:thymidine phosphorylase activity"/>
    <property type="evidence" value="ECO:0007669"/>
    <property type="project" value="TreeGrafter"/>
</dbReference>
<dbReference type="PANTHER" id="PTHR10515">
    <property type="entry name" value="THYMIDINE PHOSPHORYLASE"/>
    <property type="match status" value="1"/>
</dbReference>
<accession>A0A9X9F9Y9</accession>
<comment type="catalytic activity">
    <reaction evidence="8">
        <text>uridine + phosphate = alpha-D-ribose 1-phosphate + uracil</text>
        <dbReference type="Rhea" id="RHEA:24388"/>
        <dbReference type="ChEBI" id="CHEBI:16704"/>
        <dbReference type="ChEBI" id="CHEBI:17568"/>
        <dbReference type="ChEBI" id="CHEBI:43474"/>
        <dbReference type="ChEBI" id="CHEBI:57720"/>
        <dbReference type="EC" id="2.4.2.2"/>
    </reaction>
</comment>
<dbReference type="GO" id="GO:0005829">
    <property type="term" value="C:cytosol"/>
    <property type="evidence" value="ECO:0007669"/>
    <property type="project" value="TreeGrafter"/>
</dbReference>
<dbReference type="InterPro" id="IPR000053">
    <property type="entry name" value="Thymidine/pyrmidine_PPase"/>
</dbReference>
<protein>
    <recommendedName>
        <fullName evidence="5">Pyrimidine-nucleoside phosphorylase</fullName>
        <ecNumber evidence="4">2.4.2.2</ecNumber>
    </recommendedName>
</protein>
<evidence type="ECO:0000256" key="7">
    <source>
        <dbReference type="ARBA" id="ARBA00022679"/>
    </source>
</evidence>
<comment type="catalytic activity">
    <reaction evidence="9">
        <text>thymidine + phosphate = 2-deoxy-alpha-D-ribose 1-phosphate + thymine</text>
        <dbReference type="Rhea" id="RHEA:16037"/>
        <dbReference type="ChEBI" id="CHEBI:17748"/>
        <dbReference type="ChEBI" id="CHEBI:17821"/>
        <dbReference type="ChEBI" id="CHEBI:43474"/>
        <dbReference type="ChEBI" id="CHEBI:57259"/>
        <dbReference type="EC" id="2.4.2.2"/>
    </reaction>
</comment>
<dbReference type="InterPro" id="IPR036320">
    <property type="entry name" value="Glycosyl_Trfase_fam3_N_dom_sf"/>
</dbReference>
<dbReference type="InterPro" id="IPR017872">
    <property type="entry name" value="Pyrmidine_PPase_CS"/>
</dbReference>
<dbReference type="AlphaFoldDB" id="A0A9X9F9Y9"/>
<feature type="non-terminal residue" evidence="12">
    <location>
        <position position="147"/>
    </location>
</feature>